<dbReference type="PANTHER" id="PTHR24421:SF63">
    <property type="entry name" value="SENSOR HISTIDINE KINASE DESK"/>
    <property type="match status" value="1"/>
</dbReference>
<sequence length="416" mass="42991">MEGMNGRSVRGVEGYTRWSLISLAVGEPVLLWLLLHTLHDGGSALAGPGVAVLAVLVLAHTAACIHAMIAALRRVDPDRGRRGLLPLAATTAAVLVAVVVVLPLDGPAEPVLASIPRASAVAVIGLATIGALSARWPMRILAALTVVVLALVTLTQLGSRIGGIIYLLPAYALVLVSMIASFRLTVWLLEVVRELEVSRESHASLAVAEERLRIARDIHDVVGRGLSVVAVKSELAATLASRGDERAEREMREVRQVAQDSLEQVRTLVSGYRATDLGTELAGARAVLDATGIRVTVTGSADGASPAAQDALGAVVREAVTNVVRHARATWCTLELGAPGGRGAPGVEDGEWCLVVANDGSRGDGAGPGTGVDAVVPGNGLRGLAERLTPLGGTLTTTRSDGVFTLTASVPSRETA</sequence>
<dbReference type="GO" id="GO:0000155">
    <property type="term" value="F:phosphorelay sensor kinase activity"/>
    <property type="evidence" value="ECO:0007669"/>
    <property type="project" value="InterPro"/>
</dbReference>
<dbReference type="Pfam" id="PF07730">
    <property type="entry name" value="HisKA_3"/>
    <property type="match status" value="1"/>
</dbReference>
<evidence type="ECO:0000256" key="3">
    <source>
        <dbReference type="ARBA" id="ARBA00023012"/>
    </source>
</evidence>
<feature type="transmembrane region" description="Helical" evidence="4">
    <location>
        <begin position="84"/>
        <end position="102"/>
    </location>
</feature>
<feature type="transmembrane region" description="Helical" evidence="4">
    <location>
        <begin position="140"/>
        <end position="158"/>
    </location>
</feature>
<feature type="transmembrane region" description="Helical" evidence="4">
    <location>
        <begin position="20"/>
        <end position="38"/>
    </location>
</feature>
<evidence type="ECO:0000313" key="6">
    <source>
        <dbReference type="EMBL" id="TGO04283.1"/>
    </source>
</evidence>
<dbReference type="PANTHER" id="PTHR24421">
    <property type="entry name" value="NITRATE/NITRITE SENSOR PROTEIN NARX-RELATED"/>
    <property type="match status" value="1"/>
</dbReference>
<keyword evidence="2 6" id="KW-0418">Kinase</keyword>
<reference evidence="6 7" key="1">
    <citation type="submission" date="2018-11" db="EMBL/GenBank/DDBJ databases">
        <title>Complete genome sequencing of the Actinobacteria Serinibacter sp. K3-2.</title>
        <authorList>
            <person name="Rakitin A.L."/>
            <person name="Beletsky A.V."/>
            <person name="Mardanov A.V."/>
            <person name="Ravin N.V."/>
            <person name="Gromova A.S."/>
            <person name="Filippova S.N."/>
            <person name="Gal'Chenko V.F."/>
        </authorList>
    </citation>
    <scope>NUCLEOTIDE SEQUENCE [LARGE SCALE GENOMIC DNA]</scope>
    <source>
        <strain evidence="6 7">K3-2</strain>
    </source>
</reference>
<evidence type="ECO:0000313" key="7">
    <source>
        <dbReference type="Proteomes" id="UP000297318"/>
    </source>
</evidence>
<keyword evidence="1" id="KW-0808">Transferase</keyword>
<organism evidence="6 7">
    <name type="scientific">Serinibacter arcticus</name>
    <dbReference type="NCBI Taxonomy" id="1655435"/>
    <lineage>
        <taxon>Bacteria</taxon>
        <taxon>Bacillati</taxon>
        <taxon>Actinomycetota</taxon>
        <taxon>Actinomycetes</taxon>
        <taxon>Micrococcales</taxon>
        <taxon>Beutenbergiaceae</taxon>
        <taxon>Serinibacter</taxon>
    </lineage>
</organism>
<dbReference type="Gene3D" id="1.20.5.1930">
    <property type="match status" value="1"/>
</dbReference>
<protein>
    <submittedName>
        <fullName evidence="6">Sensor histidine kinase</fullName>
    </submittedName>
</protein>
<dbReference type="InterPro" id="IPR011712">
    <property type="entry name" value="Sig_transdc_His_kin_sub3_dim/P"/>
</dbReference>
<dbReference type="AlphaFoldDB" id="A0A4Z1E1B3"/>
<dbReference type="Proteomes" id="UP000297318">
    <property type="component" value="Unassembled WGS sequence"/>
</dbReference>
<dbReference type="GO" id="GO:0046983">
    <property type="term" value="F:protein dimerization activity"/>
    <property type="evidence" value="ECO:0007669"/>
    <property type="project" value="InterPro"/>
</dbReference>
<comment type="caution">
    <text evidence="6">The sequence shown here is derived from an EMBL/GenBank/DDBJ whole genome shotgun (WGS) entry which is preliminary data.</text>
</comment>
<dbReference type="InterPro" id="IPR036890">
    <property type="entry name" value="HATPase_C_sf"/>
</dbReference>
<feature type="domain" description="Signal transduction histidine kinase subgroup 3 dimerisation and phosphoacceptor" evidence="5">
    <location>
        <begin position="210"/>
        <end position="276"/>
    </location>
</feature>
<keyword evidence="4" id="KW-0812">Transmembrane</keyword>
<keyword evidence="4" id="KW-0472">Membrane</keyword>
<keyword evidence="3" id="KW-0902">Two-component regulatory system</keyword>
<dbReference type="GO" id="GO:0016020">
    <property type="term" value="C:membrane"/>
    <property type="evidence" value="ECO:0007669"/>
    <property type="project" value="InterPro"/>
</dbReference>
<dbReference type="InterPro" id="IPR050482">
    <property type="entry name" value="Sensor_HK_TwoCompSys"/>
</dbReference>
<feature type="transmembrane region" description="Helical" evidence="4">
    <location>
        <begin position="50"/>
        <end position="72"/>
    </location>
</feature>
<gene>
    <name evidence="6" type="ORF">SERN_1876</name>
</gene>
<evidence type="ECO:0000256" key="1">
    <source>
        <dbReference type="ARBA" id="ARBA00022679"/>
    </source>
</evidence>
<name>A0A4Z1E1B3_9MICO</name>
<feature type="transmembrane region" description="Helical" evidence="4">
    <location>
        <begin position="164"/>
        <end position="189"/>
    </location>
</feature>
<dbReference type="EMBL" id="RHPJ01000003">
    <property type="protein sequence ID" value="TGO04283.1"/>
    <property type="molecule type" value="Genomic_DNA"/>
</dbReference>
<proteinExistence type="predicted"/>
<keyword evidence="4" id="KW-1133">Transmembrane helix</keyword>
<evidence type="ECO:0000259" key="5">
    <source>
        <dbReference type="Pfam" id="PF07730"/>
    </source>
</evidence>
<accession>A0A4Z1E1B3</accession>
<dbReference type="Gene3D" id="3.30.565.10">
    <property type="entry name" value="Histidine kinase-like ATPase, C-terminal domain"/>
    <property type="match status" value="1"/>
</dbReference>
<evidence type="ECO:0000256" key="2">
    <source>
        <dbReference type="ARBA" id="ARBA00022777"/>
    </source>
</evidence>
<feature type="transmembrane region" description="Helical" evidence="4">
    <location>
        <begin position="114"/>
        <end position="133"/>
    </location>
</feature>
<evidence type="ECO:0000256" key="4">
    <source>
        <dbReference type="SAM" id="Phobius"/>
    </source>
</evidence>
<keyword evidence="7" id="KW-1185">Reference proteome</keyword>